<dbReference type="EMBL" id="AP020327">
    <property type="protein sequence ID" value="BBN50751.1"/>
    <property type="molecule type" value="Genomic_DNA"/>
</dbReference>
<sequence length="319" mass="35232">MANKPNRKRRNNARKEAARDAQRRNPGLSYRKALEQVSSKETAPLATKGLAAVPIGVDGTGEAVLVDFTAHGMILADLCTGFCPPANTGHFLRQLLSAAAAAADPREQQIWIVRPGYMSDDQIRPPEAPMRELRPIEPSEVILDTAIHALPHVTQVLTGTYTQVKDRFTSLISAEMARREAQLTAANVPDLATYNETRRWDPSLGAIPRLLVHIDYLQGLSSGVRLDEPGLRLLNAIARSGRSLGIQLQVATHELDCTADSLSGFMSYRVLLETENRPHSTRWWFRTTDEEHPWIRKSGRGLLKTASAPRLFSFSAAPS</sequence>
<protein>
    <submittedName>
        <fullName evidence="2">Uncharacterized protein</fullName>
    </submittedName>
</protein>
<name>A0AAI8ST30_MYCAV</name>
<feature type="compositionally biased region" description="Basic and acidic residues" evidence="1">
    <location>
        <begin position="13"/>
        <end position="23"/>
    </location>
</feature>
<dbReference type="Proteomes" id="UP000327362">
    <property type="component" value="Plasmid p1-JPH1"/>
</dbReference>
<feature type="compositionally biased region" description="Basic residues" evidence="1">
    <location>
        <begin position="1"/>
        <end position="12"/>
    </location>
</feature>
<evidence type="ECO:0000313" key="2">
    <source>
        <dbReference type="EMBL" id="BBN50751.1"/>
    </source>
</evidence>
<accession>A0AAI8ST30</accession>
<dbReference type="AlphaFoldDB" id="A0AAI8ST30"/>
<evidence type="ECO:0000313" key="3">
    <source>
        <dbReference type="Proteomes" id="UP000327362"/>
    </source>
</evidence>
<dbReference type="InterPro" id="IPR027417">
    <property type="entry name" value="P-loop_NTPase"/>
</dbReference>
<dbReference type="RefSeq" id="WP_142305073.1">
    <property type="nucleotide sequence ID" value="NZ_AP020327.1"/>
</dbReference>
<organism evidence="2 3">
    <name type="scientific">Mycobacterium avium subsp. hominissuis</name>
    <dbReference type="NCBI Taxonomy" id="439334"/>
    <lineage>
        <taxon>Bacteria</taxon>
        <taxon>Bacillati</taxon>
        <taxon>Actinomycetota</taxon>
        <taxon>Actinomycetes</taxon>
        <taxon>Mycobacteriales</taxon>
        <taxon>Mycobacteriaceae</taxon>
        <taxon>Mycobacterium</taxon>
        <taxon>Mycobacterium avium complex (MAC)</taxon>
    </lineage>
</organism>
<reference evidence="2 3" key="1">
    <citation type="submission" date="2019-09" db="EMBL/GenBank/DDBJ databases">
        <title>Complete genome sequence of Mycobacterium avium subsp. hominissuis strain JP-H-1.</title>
        <authorList>
            <person name="Kinoshita Y."/>
            <person name="Niwa H."/>
            <person name="Uchida-Fujii E."/>
            <person name="Nukada T."/>
        </authorList>
    </citation>
    <scope>NUCLEOTIDE SEQUENCE [LARGE SCALE GENOMIC DNA]</scope>
    <source>
        <strain evidence="2 3">JP-H-1</strain>
        <plasmid evidence="2 3">p1-JPH1</plasmid>
    </source>
</reference>
<keyword evidence="2" id="KW-0614">Plasmid</keyword>
<evidence type="ECO:0000256" key="1">
    <source>
        <dbReference type="SAM" id="MobiDB-lite"/>
    </source>
</evidence>
<geneLocation type="plasmid" evidence="2 3">
    <name>p1-JPH1</name>
</geneLocation>
<gene>
    <name evidence="2" type="ORF">JPH1_52260</name>
</gene>
<feature type="region of interest" description="Disordered" evidence="1">
    <location>
        <begin position="1"/>
        <end position="27"/>
    </location>
</feature>
<dbReference type="Gene3D" id="3.40.50.300">
    <property type="entry name" value="P-loop containing nucleotide triphosphate hydrolases"/>
    <property type="match status" value="1"/>
</dbReference>
<proteinExistence type="predicted"/>